<feature type="domain" description="Homoserine dehydrogenase catalytic" evidence="3">
    <location>
        <begin position="13"/>
        <end position="112"/>
    </location>
</feature>
<comment type="caution">
    <text evidence="4">The sequence shown here is derived from an EMBL/GenBank/DDBJ whole genome shotgun (WGS) entry which is preliminary data.</text>
</comment>
<organism evidence="4 5">
    <name type="scientific">Vitis vinifera</name>
    <name type="common">Grape</name>
    <dbReference type="NCBI Taxonomy" id="29760"/>
    <lineage>
        <taxon>Eukaryota</taxon>
        <taxon>Viridiplantae</taxon>
        <taxon>Streptophyta</taxon>
        <taxon>Embryophyta</taxon>
        <taxon>Tracheophyta</taxon>
        <taxon>Spermatophyta</taxon>
        <taxon>Magnoliopsida</taxon>
        <taxon>eudicotyledons</taxon>
        <taxon>Gunneridae</taxon>
        <taxon>Pentapetalae</taxon>
        <taxon>rosids</taxon>
        <taxon>Vitales</taxon>
        <taxon>Vitaceae</taxon>
        <taxon>Viteae</taxon>
        <taxon>Vitis</taxon>
    </lineage>
</organism>
<dbReference type="OrthoDB" id="67851at2759"/>
<evidence type="ECO:0000313" key="5">
    <source>
        <dbReference type="Proteomes" id="UP000288805"/>
    </source>
</evidence>
<dbReference type="Pfam" id="PF00742">
    <property type="entry name" value="Homoserine_dh"/>
    <property type="match status" value="1"/>
</dbReference>
<protein>
    <submittedName>
        <fullName evidence="4">Bifunctional aspartokinase/homoserine dehydrogenase 1</fullName>
    </submittedName>
</protein>
<accession>A0A438GGL1</accession>
<dbReference type="GO" id="GO:0004412">
    <property type="term" value="F:homoserine dehydrogenase activity"/>
    <property type="evidence" value="ECO:0007669"/>
    <property type="project" value="InterPro"/>
</dbReference>
<dbReference type="SUPFAM" id="SSF55347">
    <property type="entry name" value="Glyceraldehyde-3-phosphate dehydrogenase-like, C-terminal domain"/>
    <property type="match status" value="1"/>
</dbReference>
<reference evidence="4 5" key="1">
    <citation type="journal article" date="2018" name="PLoS Genet.">
        <title>Population sequencing reveals clonal diversity and ancestral inbreeding in the grapevine cultivar Chardonnay.</title>
        <authorList>
            <person name="Roach M.J."/>
            <person name="Johnson D.L."/>
            <person name="Bohlmann J."/>
            <person name="van Vuuren H.J."/>
            <person name="Jones S.J."/>
            <person name="Pretorius I.S."/>
            <person name="Schmidt S.A."/>
            <person name="Borneman A.R."/>
        </authorList>
    </citation>
    <scope>NUCLEOTIDE SEQUENCE [LARGE SCALE GENOMIC DNA]</scope>
    <source>
        <strain evidence="5">cv. Chardonnay</strain>
        <tissue evidence="4">Leaf</tissue>
    </source>
</reference>
<dbReference type="GO" id="GO:0016301">
    <property type="term" value="F:kinase activity"/>
    <property type="evidence" value="ECO:0007669"/>
    <property type="project" value="UniProtKB-KW"/>
</dbReference>
<dbReference type="PANTHER" id="PTHR43070">
    <property type="match status" value="1"/>
</dbReference>
<dbReference type="Gene3D" id="3.30.360.10">
    <property type="entry name" value="Dihydrodipicolinate Reductase, domain 2"/>
    <property type="match status" value="1"/>
</dbReference>
<dbReference type="PANTHER" id="PTHR43070:SF3">
    <property type="entry name" value="HOMOSERINE DEHYDROGENASE"/>
    <property type="match status" value="1"/>
</dbReference>
<sequence length="117" mass="13185">MKNPNFPNRTFTQDPRDDLSGMDVARKALILSRLLGRRVNLDSLKIESLYPEEMGPNMMSLEDFLSSGLLLLDNDIQERVQKAALDGKVLRYVCVIEGSRCIGRIAAVCHLTRYSAE</sequence>
<dbReference type="AlphaFoldDB" id="A0A438GGL1"/>
<dbReference type="GO" id="GO:0009067">
    <property type="term" value="P:aspartate family amino acid biosynthetic process"/>
    <property type="evidence" value="ECO:0007669"/>
    <property type="project" value="InterPro"/>
</dbReference>
<dbReference type="EMBL" id="QGNW01000440">
    <property type="protein sequence ID" value="RVW71331.1"/>
    <property type="molecule type" value="Genomic_DNA"/>
</dbReference>
<keyword evidence="1" id="KW-0521">NADP</keyword>
<keyword evidence="2" id="KW-0560">Oxidoreductase</keyword>
<evidence type="ECO:0000256" key="2">
    <source>
        <dbReference type="ARBA" id="ARBA00023002"/>
    </source>
</evidence>
<dbReference type="InterPro" id="IPR011147">
    <property type="entry name" value="Bifunc_Aspkin/hSer_DH"/>
</dbReference>
<gene>
    <name evidence="4" type="primary">thrA</name>
    <name evidence="4" type="ORF">CK203_059952</name>
</gene>
<evidence type="ECO:0000256" key="1">
    <source>
        <dbReference type="ARBA" id="ARBA00022857"/>
    </source>
</evidence>
<evidence type="ECO:0000259" key="3">
    <source>
        <dbReference type="Pfam" id="PF00742"/>
    </source>
</evidence>
<name>A0A438GGL1_VITVI</name>
<keyword evidence="4" id="KW-0418">Kinase</keyword>
<dbReference type="InterPro" id="IPR001342">
    <property type="entry name" value="HDH_cat"/>
</dbReference>
<dbReference type="Proteomes" id="UP000288805">
    <property type="component" value="Unassembled WGS sequence"/>
</dbReference>
<keyword evidence="4" id="KW-0808">Transferase</keyword>
<proteinExistence type="predicted"/>
<evidence type="ECO:0000313" key="4">
    <source>
        <dbReference type="EMBL" id="RVW71331.1"/>
    </source>
</evidence>